<keyword evidence="5" id="KW-1185">Reference proteome</keyword>
<dbReference type="AlphaFoldDB" id="A0A0M8N9X3"/>
<sequence>MATAQACKTFFITGAARGIGRGLSRLLLQQGHRVFLVDSDATELAHTATLLSRTHARGTAFDTAPCDVRDPSAVRAVASQAQLVLGAKLDCLVNNAAYTGGVGGTPLATLPLEEWERSVATNLTGPMLVTQACLPMLRAARGCVVHVSSTRAFMSEPDNEGYAASKAGLVGLAQSMAVSLARDGVRVSAVLPGWIHVLDECREADEAGRRWEDGLGEEDMRWQLTGRVGRVEDVMRAVMYLVENDGVTGVEMVVDGGVTRKMVYPE</sequence>
<dbReference type="Gene3D" id="3.40.50.720">
    <property type="entry name" value="NAD(P)-binding Rossmann-like Domain"/>
    <property type="match status" value="1"/>
</dbReference>
<keyword evidence="3" id="KW-0560">Oxidoreductase</keyword>
<keyword evidence="2" id="KW-0521">NADP</keyword>
<evidence type="ECO:0000256" key="1">
    <source>
        <dbReference type="ARBA" id="ARBA00006484"/>
    </source>
</evidence>
<dbReference type="PRINTS" id="PR00081">
    <property type="entry name" value="GDHRDH"/>
</dbReference>
<protein>
    <submittedName>
        <fullName evidence="4">Putative oxidoreductase</fullName>
    </submittedName>
</protein>
<dbReference type="GO" id="GO:0016491">
    <property type="term" value="F:oxidoreductase activity"/>
    <property type="evidence" value="ECO:0007669"/>
    <property type="project" value="UniProtKB-KW"/>
</dbReference>
<comment type="similarity">
    <text evidence="1">Belongs to the short-chain dehydrogenases/reductases (SDR) family.</text>
</comment>
<dbReference type="PROSITE" id="PS00061">
    <property type="entry name" value="ADH_SHORT"/>
    <property type="match status" value="1"/>
</dbReference>
<organism evidence="4 5">
    <name type="scientific">Escovopsis weberi</name>
    <dbReference type="NCBI Taxonomy" id="150374"/>
    <lineage>
        <taxon>Eukaryota</taxon>
        <taxon>Fungi</taxon>
        <taxon>Dikarya</taxon>
        <taxon>Ascomycota</taxon>
        <taxon>Pezizomycotina</taxon>
        <taxon>Sordariomycetes</taxon>
        <taxon>Hypocreomycetidae</taxon>
        <taxon>Hypocreales</taxon>
        <taxon>Hypocreaceae</taxon>
        <taxon>Escovopsis</taxon>
    </lineage>
</organism>
<dbReference type="FunFam" id="3.40.50.720:FF:000084">
    <property type="entry name" value="Short-chain dehydrogenase reductase"/>
    <property type="match status" value="1"/>
</dbReference>
<dbReference type="STRING" id="150374.A0A0M8N9X3"/>
<accession>A0A0M8N9X3</accession>
<dbReference type="OrthoDB" id="47007at2759"/>
<evidence type="ECO:0000313" key="5">
    <source>
        <dbReference type="Proteomes" id="UP000053831"/>
    </source>
</evidence>
<dbReference type="SUPFAM" id="SSF51735">
    <property type="entry name" value="NAD(P)-binding Rossmann-fold domains"/>
    <property type="match status" value="1"/>
</dbReference>
<gene>
    <name evidence="4" type="ORF">ESCO_003481</name>
</gene>
<dbReference type="InterPro" id="IPR002347">
    <property type="entry name" value="SDR_fam"/>
</dbReference>
<dbReference type="Pfam" id="PF13561">
    <property type="entry name" value="adh_short_C2"/>
    <property type="match status" value="1"/>
</dbReference>
<dbReference type="PANTHER" id="PTHR24321:SF8">
    <property type="entry name" value="ESTRADIOL 17-BETA-DEHYDROGENASE 8-RELATED"/>
    <property type="match status" value="1"/>
</dbReference>
<dbReference type="EMBL" id="LGSR01000002">
    <property type="protein sequence ID" value="KOS23070.1"/>
    <property type="molecule type" value="Genomic_DNA"/>
</dbReference>
<dbReference type="CDD" id="cd05233">
    <property type="entry name" value="SDR_c"/>
    <property type="match status" value="1"/>
</dbReference>
<proteinExistence type="inferred from homology"/>
<dbReference type="InterPro" id="IPR036291">
    <property type="entry name" value="NAD(P)-bd_dom_sf"/>
</dbReference>
<reference evidence="4 5" key="1">
    <citation type="submission" date="2015-07" db="EMBL/GenBank/DDBJ databases">
        <title>The genome of the fungus Escovopsis weberi, a specialized disease agent of ant agriculture.</title>
        <authorList>
            <person name="de Man T.J."/>
            <person name="Stajich J.E."/>
            <person name="Kubicek C.P."/>
            <person name="Chenthamara K."/>
            <person name="Atanasova L."/>
            <person name="Druzhinina I.S."/>
            <person name="Birnbaum S."/>
            <person name="Barribeau S.M."/>
            <person name="Teiling C."/>
            <person name="Suen G."/>
            <person name="Currie C."/>
            <person name="Gerardo N.M."/>
        </authorList>
    </citation>
    <scope>NUCLEOTIDE SEQUENCE [LARGE SCALE GENOMIC DNA]</scope>
</reference>
<dbReference type="InterPro" id="IPR020904">
    <property type="entry name" value="Sc_DH/Rdtase_CS"/>
</dbReference>
<comment type="caution">
    <text evidence="4">The sequence shown here is derived from an EMBL/GenBank/DDBJ whole genome shotgun (WGS) entry which is preliminary data.</text>
</comment>
<dbReference type="Proteomes" id="UP000053831">
    <property type="component" value="Unassembled WGS sequence"/>
</dbReference>
<evidence type="ECO:0000256" key="3">
    <source>
        <dbReference type="ARBA" id="ARBA00023002"/>
    </source>
</evidence>
<dbReference type="PANTHER" id="PTHR24321">
    <property type="entry name" value="DEHYDROGENASES, SHORT CHAIN"/>
    <property type="match status" value="1"/>
</dbReference>
<evidence type="ECO:0000256" key="2">
    <source>
        <dbReference type="ARBA" id="ARBA00022857"/>
    </source>
</evidence>
<evidence type="ECO:0000313" key="4">
    <source>
        <dbReference type="EMBL" id="KOS23070.1"/>
    </source>
</evidence>
<dbReference type="PRINTS" id="PR00080">
    <property type="entry name" value="SDRFAMILY"/>
</dbReference>
<name>A0A0M8N9X3_ESCWE</name>